<feature type="transmembrane region" description="Helical" evidence="6">
    <location>
        <begin position="349"/>
        <end position="368"/>
    </location>
</feature>
<feature type="transmembrane region" description="Helical" evidence="6">
    <location>
        <begin position="188"/>
        <end position="206"/>
    </location>
</feature>
<dbReference type="Proteomes" id="UP000024284">
    <property type="component" value="Unassembled WGS sequence"/>
</dbReference>
<feature type="transmembrane region" description="Helical" evidence="6">
    <location>
        <begin position="253"/>
        <end position="273"/>
    </location>
</feature>
<dbReference type="RefSeq" id="WP_037461828.1">
    <property type="nucleotide sequence ID" value="NZ_BCZD01000001.1"/>
</dbReference>
<sequence>MDGSSEAKAGFARILANTGWLLGGKGVGAVLSLAYLAIITRTLGVADFGRFALILSAATIVKTLVSFESWQIVVRYGQPHLMTASHDALNRVLRFCILIDLASAAAGGIIAAIILVAFGPMMELSPAMAWQTWLFCMVMMITIRSSPTGVLRLFDRFDLAAGAETMVPIGRMIGALVAWALMPDITGYLIAWSVAELLCAAAYWRLALRVGGDRLGSWRAGRAMDARVENPGIVGFLTATNLQTTLVSTGQQLAVLVVGLFVGPAGAGFYRLANQLAQSLTKISGLLSRSIFVELSRTNSTHGQDELRTLFRRSNRLAYVSGAVIIALILTLGRPLLDLIAGDAFLPAYPLLVLLGIAACIELLGVSYRPLLMATDRASLSLRITLVTTVLLLGLQAVLLSTHGTIGAASANVIASLAGFVMMGLASRKAVKRGAQSEA</sequence>
<dbReference type="Pfam" id="PF01943">
    <property type="entry name" value="Polysacc_synt"/>
    <property type="match status" value="1"/>
</dbReference>
<dbReference type="PANTHER" id="PTHR30250:SF31">
    <property type="entry name" value="INNER MEMBRANE PROTEIN YGHQ"/>
    <property type="match status" value="1"/>
</dbReference>
<dbReference type="OrthoDB" id="493991at2"/>
<keyword evidence="5 6" id="KW-0472">Membrane</keyword>
<keyword evidence="2" id="KW-1003">Cell membrane</keyword>
<accession>A0A086PF32</accession>
<dbReference type="PANTHER" id="PTHR30250">
    <property type="entry name" value="PST FAMILY PREDICTED COLANIC ACID TRANSPORTER"/>
    <property type="match status" value="1"/>
</dbReference>
<evidence type="ECO:0000256" key="6">
    <source>
        <dbReference type="SAM" id="Phobius"/>
    </source>
</evidence>
<evidence type="ECO:0000313" key="8">
    <source>
        <dbReference type="Proteomes" id="UP000024284"/>
    </source>
</evidence>
<keyword evidence="8" id="KW-1185">Reference proteome</keyword>
<feature type="transmembrane region" description="Helical" evidence="6">
    <location>
        <begin position="130"/>
        <end position="147"/>
    </location>
</feature>
<dbReference type="EMBL" id="JFZA02000001">
    <property type="protein sequence ID" value="KFG92000.1"/>
    <property type="molecule type" value="Genomic_DNA"/>
</dbReference>
<dbReference type="eggNOG" id="COG2244">
    <property type="taxonomic scope" value="Bacteria"/>
</dbReference>
<comment type="subcellular location">
    <subcellularLocation>
        <location evidence="1">Cell membrane</location>
        <topology evidence="1">Multi-pass membrane protein</topology>
    </subcellularLocation>
</comment>
<evidence type="ECO:0000313" key="7">
    <source>
        <dbReference type="EMBL" id="KFG92000.1"/>
    </source>
</evidence>
<evidence type="ECO:0000256" key="4">
    <source>
        <dbReference type="ARBA" id="ARBA00022989"/>
    </source>
</evidence>
<evidence type="ECO:0000256" key="1">
    <source>
        <dbReference type="ARBA" id="ARBA00004651"/>
    </source>
</evidence>
<dbReference type="STRING" id="76947.GCA_002080435_00767"/>
<feature type="transmembrane region" description="Helical" evidence="6">
    <location>
        <begin position="406"/>
        <end position="426"/>
    </location>
</feature>
<comment type="caution">
    <text evidence="7">The sequence shown here is derived from an EMBL/GenBank/DDBJ whole genome shotgun (WGS) entry which is preliminary data.</text>
</comment>
<feature type="transmembrane region" description="Helical" evidence="6">
    <location>
        <begin position="380"/>
        <end position="400"/>
    </location>
</feature>
<protein>
    <submittedName>
        <fullName evidence="7">Polysaccharide biosynthesis protein</fullName>
    </submittedName>
</protein>
<evidence type="ECO:0000256" key="2">
    <source>
        <dbReference type="ARBA" id="ARBA00022475"/>
    </source>
</evidence>
<feature type="transmembrane region" description="Helical" evidence="6">
    <location>
        <begin position="51"/>
        <end position="72"/>
    </location>
</feature>
<feature type="transmembrane region" description="Helical" evidence="6">
    <location>
        <begin position="317"/>
        <end position="337"/>
    </location>
</feature>
<dbReference type="AlphaFoldDB" id="A0A086PF32"/>
<name>A0A086PF32_SPHHM</name>
<evidence type="ECO:0000256" key="5">
    <source>
        <dbReference type="ARBA" id="ARBA00023136"/>
    </source>
</evidence>
<proteinExistence type="predicted"/>
<dbReference type="InterPro" id="IPR002797">
    <property type="entry name" value="Polysacc_synth"/>
</dbReference>
<feature type="transmembrane region" description="Helical" evidence="6">
    <location>
        <begin position="20"/>
        <end position="39"/>
    </location>
</feature>
<feature type="transmembrane region" description="Helical" evidence="6">
    <location>
        <begin position="159"/>
        <end position="181"/>
    </location>
</feature>
<gene>
    <name evidence="7" type="ORF">BV98_000251</name>
</gene>
<reference evidence="7" key="1">
    <citation type="submission" date="2014-08" db="EMBL/GenBank/DDBJ databases">
        <title>Draft genome sequences of Sphingobium herbicidovorans.</title>
        <authorList>
            <person name="Gan H.M."/>
            <person name="Gan H.Y."/>
            <person name="Savka M.A."/>
        </authorList>
    </citation>
    <scope>NUCLEOTIDE SEQUENCE [LARGE SCALE GENOMIC DNA]</scope>
    <source>
        <strain evidence="7">NBRC 16415</strain>
    </source>
</reference>
<dbReference type="InterPro" id="IPR050833">
    <property type="entry name" value="Poly_Biosynth_Transport"/>
</dbReference>
<feature type="transmembrane region" description="Helical" evidence="6">
    <location>
        <begin position="92"/>
        <end position="118"/>
    </location>
</feature>
<dbReference type="GO" id="GO:0005886">
    <property type="term" value="C:plasma membrane"/>
    <property type="evidence" value="ECO:0007669"/>
    <property type="project" value="UniProtKB-SubCell"/>
</dbReference>
<evidence type="ECO:0000256" key="3">
    <source>
        <dbReference type="ARBA" id="ARBA00022692"/>
    </source>
</evidence>
<organism evidence="7 8">
    <name type="scientific">Sphingobium herbicidovorans (strain ATCC 700291 / DSM 11019 / CCUG 56400 / KCTC 2939 / LMG 18315 / NBRC 16415 / MH)</name>
    <name type="common">Sphingomonas herbicidovorans</name>
    <dbReference type="NCBI Taxonomy" id="1219045"/>
    <lineage>
        <taxon>Bacteria</taxon>
        <taxon>Pseudomonadati</taxon>
        <taxon>Pseudomonadota</taxon>
        <taxon>Alphaproteobacteria</taxon>
        <taxon>Sphingomonadales</taxon>
        <taxon>Sphingomonadaceae</taxon>
        <taxon>Sphingobium</taxon>
    </lineage>
</organism>
<keyword evidence="3 6" id="KW-0812">Transmembrane</keyword>
<dbReference type="PATRIC" id="fig|1219045.3.peg.254"/>
<keyword evidence="4 6" id="KW-1133">Transmembrane helix</keyword>